<dbReference type="InterPro" id="IPR013525">
    <property type="entry name" value="ABC2_TM"/>
</dbReference>
<dbReference type="Pfam" id="PF12698">
    <property type="entry name" value="ABC2_membrane_3"/>
    <property type="match status" value="1"/>
</dbReference>
<reference evidence="10 11" key="1">
    <citation type="journal article" date="2012" name="J. Bacteriol.">
        <title>Genome Sequence of the Bacteriocin-Producing Strain Lactococcus garvieae DCC43.</title>
        <authorList>
            <person name="Gabrielsen C."/>
            <person name="Brede D.A."/>
            <person name="Hernandez P.E."/>
            <person name="Nes I.F."/>
            <person name="Diep D.B."/>
        </authorList>
    </citation>
    <scope>NUCLEOTIDE SEQUENCE [LARGE SCALE GENOMIC DNA]</scope>
    <source>
        <strain evidence="10 11">DCC43</strain>
    </source>
</reference>
<keyword evidence="7 8" id="KW-0472">Membrane</keyword>
<proteinExistence type="inferred from homology"/>
<dbReference type="eggNOG" id="COG0842">
    <property type="taxonomic scope" value="Bacteria"/>
</dbReference>
<dbReference type="GO" id="GO:0140359">
    <property type="term" value="F:ABC-type transporter activity"/>
    <property type="evidence" value="ECO:0007669"/>
    <property type="project" value="InterPro"/>
</dbReference>
<organism evidence="10 11">
    <name type="scientific">Lactococcus garvieae DCC43</name>
    <dbReference type="NCBI Taxonomy" id="1231377"/>
    <lineage>
        <taxon>Bacteria</taxon>
        <taxon>Bacillati</taxon>
        <taxon>Bacillota</taxon>
        <taxon>Bacilli</taxon>
        <taxon>Lactobacillales</taxon>
        <taxon>Streptococcaceae</taxon>
        <taxon>Lactococcus</taxon>
    </lineage>
</organism>
<dbReference type="PANTHER" id="PTHR30294:SF38">
    <property type="entry name" value="TRANSPORT PERMEASE PROTEIN"/>
    <property type="match status" value="1"/>
</dbReference>
<feature type="transmembrane region" description="Helical" evidence="8">
    <location>
        <begin position="279"/>
        <end position="297"/>
    </location>
</feature>
<evidence type="ECO:0000256" key="1">
    <source>
        <dbReference type="ARBA" id="ARBA00004651"/>
    </source>
</evidence>
<evidence type="ECO:0000256" key="2">
    <source>
        <dbReference type="ARBA" id="ARBA00007783"/>
    </source>
</evidence>
<keyword evidence="4" id="KW-1003">Cell membrane</keyword>
<keyword evidence="6 8" id="KW-1133">Transmembrane helix</keyword>
<dbReference type="EMBL" id="AMQS01000027">
    <property type="protein sequence ID" value="EKF50982.1"/>
    <property type="molecule type" value="Genomic_DNA"/>
</dbReference>
<protein>
    <submittedName>
        <fullName evidence="10">ABC transporter permease protein</fullName>
    </submittedName>
</protein>
<feature type="transmembrane region" description="Helical" evidence="8">
    <location>
        <begin position="21"/>
        <end position="39"/>
    </location>
</feature>
<comment type="subcellular location">
    <subcellularLocation>
        <location evidence="1">Cell membrane</location>
        <topology evidence="1">Multi-pass membrane protein</topology>
    </subcellularLocation>
</comment>
<dbReference type="InterPro" id="IPR051449">
    <property type="entry name" value="ABC-2_transporter_component"/>
</dbReference>
<dbReference type="PATRIC" id="fig|1231377.3.peg.1618"/>
<feature type="transmembrane region" description="Helical" evidence="8">
    <location>
        <begin position="170"/>
        <end position="192"/>
    </location>
</feature>
<feature type="transmembrane region" description="Helical" evidence="8">
    <location>
        <begin position="335"/>
        <end position="357"/>
    </location>
</feature>
<evidence type="ECO:0000313" key="11">
    <source>
        <dbReference type="Proteomes" id="UP000006787"/>
    </source>
</evidence>
<dbReference type="RefSeq" id="WP_003136131.1">
    <property type="nucleotide sequence ID" value="NZ_AMQS01000027.1"/>
</dbReference>
<evidence type="ECO:0000256" key="5">
    <source>
        <dbReference type="ARBA" id="ARBA00022692"/>
    </source>
</evidence>
<evidence type="ECO:0000259" key="9">
    <source>
        <dbReference type="PROSITE" id="PS51012"/>
    </source>
</evidence>
<evidence type="ECO:0000256" key="7">
    <source>
        <dbReference type="ARBA" id="ARBA00023136"/>
    </source>
</evidence>
<gene>
    <name evidence="10" type="ORF">C426_1638</name>
</gene>
<dbReference type="AlphaFoldDB" id="K2QBX5"/>
<feature type="transmembrane region" description="Helical" evidence="8">
    <location>
        <begin position="248"/>
        <end position="272"/>
    </location>
</feature>
<comment type="caution">
    <text evidence="10">The sequence shown here is derived from an EMBL/GenBank/DDBJ whole genome shotgun (WGS) entry which is preliminary data.</text>
</comment>
<sequence>MRVKAIFKRILLQRLGDKRSLALLFLAPLVILSLLYFLLQVPSDVKYRVGLESNRADLSKVLKQNDKLDIVLSNNPSEIREVINEQNLDAFVKADGNKIEITYANKDTSKTQTIFQLITQSSQKLHVQVLEKQSEKKRDGTLTNTPQSSGFRIENHYLYGDSSLSLFDNLAPVLVSFFVFFFVFLISGISLVNERTSGTLTRMLVTPVRRSEIVMGYTLAYGLLAFIQTGLIVFWTRYVLQLQVLGNFSLVLVINVLIAIIALLVGLLLSALAKTEFQFIQFVPVAIVPQFLFSGIINVDTMSEPLRWIAHLMPLYYGVDALQKVIKQGMGLADISFNLFLLFIIAALLYVANVFALKTLRKT</sequence>
<keyword evidence="5 8" id="KW-0812">Transmembrane</keyword>
<keyword evidence="3" id="KW-0813">Transport</keyword>
<evidence type="ECO:0000256" key="8">
    <source>
        <dbReference type="SAM" id="Phobius"/>
    </source>
</evidence>
<name>K2QBX5_9LACT</name>
<evidence type="ECO:0000313" key="10">
    <source>
        <dbReference type="EMBL" id="EKF50982.1"/>
    </source>
</evidence>
<dbReference type="PROSITE" id="PS51012">
    <property type="entry name" value="ABC_TM2"/>
    <property type="match status" value="1"/>
</dbReference>
<accession>K2QBX5</accession>
<feature type="domain" description="ABC transmembrane type-2" evidence="9">
    <location>
        <begin position="111"/>
        <end position="360"/>
    </location>
</feature>
<dbReference type="Proteomes" id="UP000006787">
    <property type="component" value="Unassembled WGS sequence"/>
</dbReference>
<evidence type="ECO:0000256" key="3">
    <source>
        <dbReference type="ARBA" id="ARBA00022448"/>
    </source>
</evidence>
<evidence type="ECO:0000256" key="4">
    <source>
        <dbReference type="ARBA" id="ARBA00022475"/>
    </source>
</evidence>
<feature type="transmembrane region" description="Helical" evidence="8">
    <location>
        <begin position="213"/>
        <end position="236"/>
    </location>
</feature>
<dbReference type="GO" id="GO:0005886">
    <property type="term" value="C:plasma membrane"/>
    <property type="evidence" value="ECO:0007669"/>
    <property type="project" value="UniProtKB-SubCell"/>
</dbReference>
<comment type="similarity">
    <text evidence="2">Belongs to the ABC-2 integral membrane protein family.</text>
</comment>
<dbReference type="PANTHER" id="PTHR30294">
    <property type="entry name" value="MEMBRANE COMPONENT OF ABC TRANSPORTER YHHJ-RELATED"/>
    <property type="match status" value="1"/>
</dbReference>
<evidence type="ECO:0000256" key="6">
    <source>
        <dbReference type="ARBA" id="ARBA00022989"/>
    </source>
</evidence>
<dbReference type="InterPro" id="IPR047817">
    <property type="entry name" value="ABC2_TM_bact-type"/>
</dbReference>